<organism evidence="3 4">
    <name type="scientific">Penicillium citrinum</name>
    <dbReference type="NCBI Taxonomy" id="5077"/>
    <lineage>
        <taxon>Eukaryota</taxon>
        <taxon>Fungi</taxon>
        <taxon>Dikarya</taxon>
        <taxon>Ascomycota</taxon>
        <taxon>Pezizomycotina</taxon>
        <taxon>Eurotiomycetes</taxon>
        <taxon>Eurotiomycetidae</taxon>
        <taxon>Eurotiales</taxon>
        <taxon>Aspergillaceae</taxon>
        <taxon>Penicillium</taxon>
    </lineage>
</organism>
<dbReference type="GO" id="GO:0004402">
    <property type="term" value="F:histone acetyltransferase activity"/>
    <property type="evidence" value="ECO:0007669"/>
    <property type="project" value="InterPro"/>
</dbReference>
<accession>A0A9W9NY45</accession>
<proteinExistence type="predicted"/>
<feature type="domain" description="Transcription factor IIIC putative zinc-finger" evidence="2">
    <location>
        <begin position="616"/>
        <end position="712"/>
    </location>
</feature>
<dbReference type="InterPro" id="IPR044230">
    <property type="entry name" value="GTF3C4"/>
</dbReference>
<evidence type="ECO:0000259" key="1">
    <source>
        <dbReference type="Pfam" id="PF12657"/>
    </source>
</evidence>
<name>A0A9W9NY45_PENCI</name>
<gene>
    <name evidence="3" type="ORF">N7469_006504</name>
</gene>
<reference evidence="3" key="2">
    <citation type="journal article" date="2023" name="IMA Fungus">
        <title>Comparative genomic study of the Penicillium genus elucidates a diverse pangenome and 15 lateral gene transfer events.</title>
        <authorList>
            <person name="Petersen C."/>
            <person name="Sorensen T."/>
            <person name="Nielsen M.R."/>
            <person name="Sondergaard T.E."/>
            <person name="Sorensen J.L."/>
            <person name="Fitzpatrick D.A."/>
            <person name="Frisvad J.C."/>
            <person name="Nielsen K.L."/>
        </authorList>
    </citation>
    <scope>NUCLEOTIDE SEQUENCE</scope>
    <source>
        <strain evidence="3">IBT 23319</strain>
    </source>
</reference>
<evidence type="ECO:0000259" key="2">
    <source>
        <dbReference type="Pfam" id="PF12660"/>
    </source>
</evidence>
<dbReference type="Pfam" id="PF12657">
    <property type="entry name" value="TFIIIC_delta"/>
    <property type="match status" value="1"/>
</dbReference>
<evidence type="ECO:0000313" key="3">
    <source>
        <dbReference type="EMBL" id="KAJ5231916.1"/>
    </source>
</evidence>
<keyword evidence="4" id="KW-1185">Reference proteome</keyword>
<dbReference type="AlphaFoldDB" id="A0A9W9NY45"/>
<dbReference type="GO" id="GO:0000127">
    <property type="term" value="C:transcription factor TFIIIC complex"/>
    <property type="evidence" value="ECO:0007669"/>
    <property type="project" value="InterPro"/>
</dbReference>
<dbReference type="PANTHER" id="PTHR15496:SF2">
    <property type="entry name" value="GENERAL TRANSCRIPTION FACTOR 3C POLYPEPTIDE 4"/>
    <property type="match status" value="1"/>
</dbReference>
<dbReference type="PANTHER" id="PTHR15496">
    <property type="entry name" value="GENERAL TRANSCRIPTION FACTOR 3C POLYPEPTIDE 4 FAMILY"/>
    <property type="match status" value="1"/>
</dbReference>
<dbReference type="OrthoDB" id="6021743at2759"/>
<dbReference type="RefSeq" id="XP_056500660.1">
    <property type="nucleotide sequence ID" value="XM_056645422.1"/>
</dbReference>
<sequence>MLTPIELQLLPSCFEALSWSPDGELAVAAGENVQILTPKTIRTGPDAQGKDAWDITRIRVNTFTNAEWPPISPQNRDDFSLAAEQSTSTVVGLAWSPVGLARFRRSVLAVLTSGLVLSLWEPIGPKAIWTRVAIVNHALHPNPSTPGMLTGEPLRKANIRSFNWCSPLKIPQQPEYSDQVLEPESRWGIHLMAVANDANELILLQIRRLPNLPSPVRSYRAEKLCNLQLSQENTTPNASPGSILQKTLQLKARILSLSTGPWTFAQNTEEEGVHSATSVLAAAYAKQLYFLKITATLRKVMDGLGSPQYQVAAEFVHHPLSRFSPKWAHCQVEGPLRWIHSSNSSRVALVSGIASGFLTISMSRFLYQNNENSTEEVEVWTVPNSSFPIEDGEPRSDMEPISAMAVLTDEQNDSCTLHLGTSAALGTIMGIENPGSNGLSLPQWTKTIKNVREQYDLDRDLRGHVGVRIWGLASHRGTMAVLVTRHPTNMIQYKVASDERAVVGFAIEDSGQVSDSGSLFAPNPDKSIQMAGSGKQKAITFSLSQCDKEDELTQEDQSLIYAAACCSIVDKTLTSTHDLAQKALERLSIKSGADLSEEISKCANQASEIVSKSLDQFDQPGSYLFEKCDICDAGIPWVSSTEAQCESGHLFTRCGLTFQAIQEPGISKYCSICQTEFVDEELVARLREEPPSPVFMSIATAFDTCLYCNSKFKGTYLKQ</sequence>
<dbReference type="GO" id="GO:0006384">
    <property type="term" value="P:transcription initiation at RNA polymerase III promoter"/>
    <property type="evidence" value="ECO:0007669"/>
    <property type="project" value="InterPro"/>
</dbReference>
<evidence type="ECO:0008006" key="5">
    <source>
        <dbReference type="Google" id="ProtNLM"/>
    </source>
</evidence>
<feature type="domain" description="Transcription factor IIIC 90kDa subunit N-terminal" evidence="1">
    <location>
        <begin position="19"/>
        <end position="506"/>
    </location>
</feature>
<dbReference type="InterPro" id="IPR024761">
    <property type="entry name" value="TFIIIC_delta_N"/>
</dbReference>
<comment type="caution">
    <text evidence="3">The sequence shown here is derived from an EMBL/GenBank/DDBJ whole genome shotgun (WGS) entry which is preliminary data.</text>
</comment>
<dbReference type="EMBL" id="JAPQKT010000005">
    <property type="protein sequence ID" value="KAJ5231916.1"/>
    <property type="molecule type" value="Genomic_DNA"/>
</dbReference>
<dbReference type="Pfam" id="PF12660">
    <property type="entry name" value="zf-TFIIIC"/>
    <property type="match status" value="1"/>
</dbReference>
<reference evidence="3" key="1">
    <citation type="submission" date="2022-11" db="EMBL/GenBank/DDBJ databases">
        <authorList>
            <person name="Petersen C."/>
        </authorList>
    </citation>
    <scope>NUCLEOTIDE SEQUENCE</scope>
    <source>
        <strain evidence="3">IBT 23319</strain>
    </source>
</reference>
<evidence type="ECO:0000313" key="4">
    <source>
        <dbReference type="Proteomes" id="UP001147733"/>
    </source>
</evidence>
<protein>
    <recommendedName>
        <fullName evidence="5">Transcription factor IIIC 90kDa subunit N-terminal domain-containing protein</fullName>
    </recommendedName>
</protein>
<dbReference type="Proteomes" id="UP001147733">
    <property type="component" value="Unassembled WGS sequence"/>
</dbReference>
<dbReference type="GeneID" id="81384589"/>
<dbReference type="InterPro" id="IPR024764">
    <property type="entry name" value="TFIIIC_Znf"/>
</dbReference>